<feature type="transmembrane region" description="Helical" evidence="1">
    <location>
        <begin position="65"/>
        <end position="88"/>
    </location>
</feature>
<evidence type="ECO:0000313" key="3">
    <source>
        <dbReference type="Proteomes" id="UP001180531"/>
    </source>
</evidence>
<dbReference type="EMBL" id="JAVRFI010000006">
    <property type="protein sequence ID" value="MDT0450041.1"/>
    <property type="molecule type" value="Genomic_DNA"/>
</dbReference>
<proteinExistence type="predicted"/>
<keyword evidence="1" id="KW-0812">Transmembrane</keyword>
<comment type="caution">
    <text evidence="2">The sequence shown here is derived from an EMBL/GenBank/DDBJ whole genome shotgun (WGS) entry which is preliminary data.</text>
</comment>
<feature type="transmembrane region" description="Helical" evidence="1">
    <location>
        <begin position="36"/>
        <end position="59"/>
    </location>
</feature>
<accession>A0ABU2SM36</accession>
<keyword evidence="1" id="KW-1133">Transmembrane helix</keyword>
<gene>
    <name evidence="2" type="ORF">RM609_13305</name>
</gene>
<sequence length="127" mass="13856">MDLERDVSSHDSGARRPLWVEEPARRPRMPDPVRSSAVRAVLVIAGTLEVTTVTVLFALAGVWLVLPAVLCAVGGTVAATWAVLDVWVTRQVWRQRHGVVSVPSSTARAVRKARRARFPGAVSPERL</sequence>
<evidence type="ECO:0008006" key="4">
    <source>
        <dbReference type="Google" id="ProtNLM"/>
    </source>
</evidence>
<evidence type="ECO:0000256" key="1">
    <source>
        <dbReference type="SAM" id="Phobius"/>
    </source>
</evidence>
<keyword evidence="3" id="KW-1185">Reference proteome</keyword>
<dbReference type="RefSeq" id="WP_311610655.1">
    <property type="nucleotide sequence ID" value="NZ_JAVRFI010000006.1"/>
</dbReference>
<name>A0ABU2SM36_9ACTN</name>
<keyword evidence="1" id="KW-0472">Membrane</keyword>
<protein>
    <recommendedName>
        <fullName evidence="4">Type VII secretion protein EccE</fullName>
    </recommendedName>
</protein>
<dbReference type="Proteomes" id="UP001180531">
    <property type="component" value="Unassembled WGS sequence"/>
</dbReference>
<evidence type="ECO:0000313" key="2">
    <source>
        <dbReference type="EMBL" id="MDT0450041.1"/>
    </source>
</evidence>
<reference evidence="2" key="1">
    <citation type="submission" date="2024-05" db="EMBL/GenBank/DDBJ databases">
        <title>30 novel species of actinomycetes from the DSMZ collection.</title>
        <authorList>
            <person name="Nouioui I."/>
        </authorList>
    </citation>
    <scope>NUCLEOTIDE SEQUENCE</scope>
    <source>
        <strain evidence="2">DSM 40473</strain>
    </source>
</reference>
<organism evidence="2 3">
    <name type="scientific">Streptomyces hesseae</name>
    <dbReference type="NCBI Taxonomy" id="3075519"/>
    <lineage>
        <taxon>Bacteria</taxon>
        <taxon>Bacillati</taxon>
        <taxon>Actinomycetota</taxon>
        <taxon>Actinomycetes</taxon>
        <taxon>Kitasatosporales</taxon>
        <taxon>Streptomycetaceae</taxon>
        <taxon>Streptomyces</taxon>
    </lineage>
</organism>